<proteinExistence type="predicted"/>
<dbReference type="EMBL" id="GGEC01050440">
    <property type="protein sequence ID" value="MBX30924.1"/>
    <property type="molecule type" value="Transcribed_RNA"/>
</dbReference>
<sequence>MCRSELVLAHRDCTSSLSVWMSSTKLVQKISSLISCHLLDTSGRSHCFNLLIPCFLHNL</sequence>
<protein>
    <submittedName>
        <fullName evidence="1">Uncharacterized protein</fullName>
    </submittedName>
</protein>
<dbReference type="AlphaFoldDB" id="A0A2P2ML40"/>
<evidence type="ECO:0000313" key="1">
    <source>
        <dbReference type="EMBL" id="MBX30924.1"/>
    </source>
</evidence>
<reference evidence="1" key="1">
    <citation type="submission" date="2018-02" db="EMBL/GenBank/DDBJ databases">
        <title>Rhizophora mucronata_Transcriptome.</title>
        <authorList>
            <person name="Meera S.P."/>
            <person name="Sreeshan A."/>
            <person name="Augustine A."/>
        </authorList>
    </citation>
    <scope>NUCLEOTIDE SEQUENCE</scope>
    <source>
        <tissue evidence="1">Leaf</tissue>
    </source>
</reference>
<accession>A0A2P2ML40</accession>
<organism evidence="1">
    <name type="scientific">Rhizophora mucronata</name>
    <name type="common">Asiatic mangrove</name>
    <dbReference type="NCBI Taxonomy" id="61149"/>
    <lineage>
        <taxon>Eukaryota</taxon>
        <taxon>Viridiplantae</taxon>
        <taxon>Streptophyta</taxon>
        <taxon>Embryophyta</taxon>
        <taxon>Tracheophyta</taxon>
        <taxon>Spermatophyta</taxon>
        <taxon>Magnoliopsida</taxon>
        <taxon>eudicotyledons</taxon>
        <taxon>Gunneridae</taxon>
        <taxon>Pentapetalae</taxon>
        <taxon>rosids</taxon>
        <taxon>fabids</taxon>
        <taxon>Malpighiales</taxon>
        <taxon>Rhizophoraceae</taxon>
        <taxon>Rhizophora</taxon>
    </lineage>
</organism>
<name>A0A2P2ML40_RHIMU</name>